<accession>A0A6A5Z0W5</accession>
<dbReference type="Proteomes" id="UP000799770">
    <property type="component" value="Unassembled WGS sequence"/>
</dbReference>
<dbReference type="AlphaFoldDB" id="A0A6A5Z0W5"/>
<evidence type="ECO:0000313" key="3">
    <source>
        <dbReference type="Proteomes" id="UP000799770"/>
    </source>
</evidence>
<dbReference type="OrthoDB" id="3799818at2759"/>
<dbReference type="InterPro" id="IPR058253">
    <property type="entry name" value="Zn_ribbon_double"/>
</dbReference>
<dbReference type="Pfam" id="PF26652">
    <property type="entry name" value="Zn_ribbon_double"/>
    <property type="match status" value="1"/>
</dbReference>
<reference evidence="2" key="1">
    <citation type="journal article" date="2020" name="Stud. Mycol.">
        <title>101 Dothideomycetes genomes: a test case for predicting lifestyles and emergence of pathogens.</title>
        <authorList>
            <person name="Haridas S."/>
            <person name="Albert R."/>
            <person name="Binder M."/>
            <person name="Bloem J."/>
            <person name="Labutti K."/>
            <person name="Salamov A."/>
            <person name="Andreopoulos B."/>
            <person name="Baker S."/>
            <person name="Barry K."/>
            <person name="Bills G."/>
            <person name="Bluhm B."/>
            <person name="Cannon C."/>
            <person name="Castanera R."/>
            <person name="Culley D."/>
            <person name="Daum C."/>
            <person name="Ezra D."/>
            <person name="Gonzalez J."/>
            <person name="Henrissat B."/>
            <person name="Kuo A."/>
            <person name="Liang C."/>
            <person name="Lipzen A."/>
            <person name="Lutzoni F."/>
            <person name="Magnuson J."/>
            <person name="Mondo S."/>
            <person name="Nolan M."/>
            <person name="Ohm R."/>
            <person name="Pangilinan J."/>
            <person name="Park H.-J."/>
            <person name="Ramirez L."/>
            <person name="Alfaro M."/>
            <person name="Sun H."/>
            <person name="Tritt A."/>
            <person name="Yoshinaga Y."/>
            <person name="Zwiers L.-H."/>
            <person name="Turgeon B."/>
            <person name="Goodwin S."/>
            <person name="Spatafora J."/>
            <person name="Crous P."/>
            <person name="Grigoriev I."/>
        </authorList>
    </citation>
    <scope>NUCLEOTIDE SEQUENCE</scope>
    <source>
        <strain evidence="2">CBS 627.86</strain>
    </source>
</reference>
<sequence>MSSFQLPLLLRSTQDKRITIALPSPSKAPDTEPAGSWSCCKCHRVKDIHFQPGLHPIGTLSCDCSHKPCDSCNYAGDISYFVPISEPLLVPIHGDKSSSITPFGIICTTCGLSWRARKVGGLRKMPSLHSPRYTTSSLGLLRKTQSIGFMRNIKKDRPLNKDVKSTSVCFTGIKCTCGTVSDYRTAGFRVVDGAGKAEEPPKPTLRHPKRYTDLRLLAKGVDSPTITLGQVEHPNPLRSAPVFKINVESA</sequence>
<feature type="domain" description="Probable double zinc ribbon" evidence="1">
    <location>
        <begin position="35"/>
        <end position="191"/>
    </location>
</feature>
<evidence type="ECO:0000259" key="1">
    <source>
        <dbReference type="Pfam" id="PF26652"/>
    </source>
</evidence>
<protein>
    <recommendedName>
        <fullName evidence="1">Probable double zinc ribbon domain-containing protein</fullName>
    </recommendedName>
</protein>
<name>A0A6A5Z0W5_9PLEO</name>
<proteinExistence type="predicted"/>
<evidence type="ECO:0000313" key="2">
    <source>
        <dbReference type="EMBL" id="KAF2112497.1"/>
    </source>
</evidence>
<dbReference type="EMBL" id="ML977331">
    <property type="protein sequence ID" value="KAF2112497.1"/>
    <property type="molecule type" value="Genomic_DNA"/>
</dbReference>
<keyword evidence="3" id="KW-1185">Reference proteome</keyword>
<gene>
    <name evidence="2" type="ORF">BDV96DRAFT_689741</name>
</gene>
<organism evidence="2 3">
    <name type="scientific">Lophiotrema nucula</name>
    <dbReference type="NCBI Taxonomy" id="690887"/>
    <lineage>
        <taxon>Eukaryota</taxon>
        <taxon>Fungi</taxon>
        <taxon>Dikarya</taxon>
        <taxon>Ascomycota</taxon>
        <taxon>Pezizomycotina</taxon>
        <taxon>Dothideomycetes</taxon>
        <taxon>Pleosporomycetidae</taxon>
        <taxon>Pleosporales</taxon>
        <taxon>Lophiotremataceae</taxon>
        <taxon>Lophiotrema</taxon>
    </lineage>
</organism>